<dbReference type="EMBL" id="UXUI01011268">
    <property type="protein sequence ID" value="VDD96099.1"/>
    <property type="molecule type" value="Genomic_DNA"/>
</dbReference>
<evidence type="ECO:0000313" key="3">
    <source>
        <dbReference type="Proteomes" id="UP000274131"/>
    </source>
</evidence>
<dbReference type="Proteomes" id="UP000274131">
    <property type="component" value="Unassembled WGS sequence"/>
</dbReference>
<keyword evidence="3" id="KW-1185">Reference proteome</keyword>
<reference evidence="4" key="1">
    <citation type="submission" date="2017-02" db="UniProtKB">
        <authorList>
            <consortium name="WormBaseParasite"/>
        </authorList>
    </citation>
    <scope>IDENTIFICATION</scope>
</reference>
<evidence type="ECO:0000313" key="4">
    <source>
        <dbReference type="WBParaSite" id="EVEC_0001155701-mRNA-1"/>
    </source>
</evidence>
<feature type="compositionally biased region" description="Basic and acidic residues" evidence="1">
    <location>
        <begin position="1"/>
        <end position="10"/>
    </location>
</feature>
<dbReference type="OrthoDB" id="5876574at2759"/>
<dbReference type="STRING" id="51028.A0A0N4VL04"/>
<reference evidence="2 3" key="2">
    <citation type="submission" date="2018-10" db="EMBL/GenBank/DDBJ databases">
        <authorList>
            <consortium name="Pathogen Informatics"/>
        </authorList>
    </citation>
    <scope>NUCLEOTIDE SEQUENCE [LARGE SCALE GENOMIC DNA]</scope>
</reference>
<sequence>GVTADERFDSGYHSSAAVAEDQRASKNGPAITAREHVTPRKDSSAEAETEILRDTISSGAIGNEGNSGENPTDFIKGVTGNNGVFNSGDFLSASEADAKASVVLNGLAFGTTENIYATRRFSSELSPSYTCENPGCMSGQKLDSFFSFALACYRILNGANSSSISGQNVTDSAGAPATVNNGSNFILSTTGKNQSPYVGTISGNSAGTILPYLSFASKPGFNSTDVIGYPSSTSGGGVTKDSNIVSAITSTLFTKPLTHSVSFTENSQISPLAQSVHKTIYSTSALKRVSLTDITNGRLLDGHENRSAVVTTDSSPEKGGTGKRSSFRNASPMFSWTSWYFRGSKGFPDSSSLSSSEYPGHTRYGCGPGIFHRPCHSSSDGSWELHWPHPTKFTKKPSSYTSPQHSAVTVPTVTKIPSGCPKLKICIDNSQLPEQNHSALHSDQPVGTRVVHVCAAKYVFSKSLQPINVYVCEEDGFWSGSLDLLDIVSS</sequence>
<name>A0A0N4VL04_ENTVE</name>
<protein>
    <submittedName>
        <fullName evidence="4">Exonuclease domain-containing protein</fullName>
    </submittedName>
</protein>
<gene>
    <name evidence="2" type="ORF">EVEC_LOCUS10850</name>
</gene>
<feature type="compositionally biased region" description="Basic and acidic residues" evidence="1">
    <location>
        <begin position="33"/>
        <end position="44"/>
    </location>
</feature>
<dbReference type="WBParaSite" id="EVEC_0001155701-mRNA-1">
    <property type="protein sequence ID" value="EVEC_0001155701-mRNA-1"/>
    <property type="gene ID" value="EVEC_0001155701"/>
</dbReference>
<evidence type="ECO:0000256" key="1">
    <source>
        <dbReference type="SAM" id="MobiDB-lite"/>
    </source>
</evidence>
<accession>A0A0N4VL04</accession>
<organism evidence="4">
    <name type="scientific">Enterobius vermicularis</name>
    <name type="common">Human pinworm</name>
    <dbReference type="NCBI Taxonomy" id="51028"/>
    <lineage>
        <taxon>Eukaryota</taxon>
        <taxon>Metazoa</taxon>
        <taxon>Ecdysozoa</taxon>
        <taxon>Nematoda</taxon>
        <taxon>Chromadorea</taxon>
        <taxon>Rhabditida</taxon>
        <taxon>Spirurina</taxon>
        <taxon>Oxyuridomorpha</taxon>
        <taxon>Oxyuroidea</taxon>
        <taxon>Oxyuridae</taxon>
        <taxon>Enterobius</taxon>
    </lineage>
</organism>
<feature type="region of interest" description="Disordered" evidence="1">
    <location>
        <begin position="1"/>
        <end position="47"/>
    </location>
</feature>
<feature type="region of interest" description="Disordered" evidence="1">
    <location>
        <begin position="305"/>
        <end position="327"/>
    </location>
</feature>
<dbReference type="AlphaFoldDB" id="A0A0N4VL04"/>
<proteinExistence type="predicted"/>
<evidence type="ECO:0000313" key="2">
    <source>
        <dbReference type="EMBL" id="VDD96099.1"/>
    </source>
</evidence>